<dbReference type="Gene3D" id="3.30.420.10">
    <property type="entry name" value="Ribonuclease H-like superfamily/Ribonuclease H"/>
    <property type="match status" value="1"/>
</dbReference>
<feature type="domain" description="DDE-1" evidence="1">
    <location>
        <begin position="209"/>
        <end position="341"/>
    </location>
</feature>
<evidence type="ECO:0000313" key="3">
    <source>
        <dbReference type="Proteomes" id="UP000494256"/>
    </source>
</evidence>
<dbReference type="Pfam" id="PF03184">
    <property type="entry name" value="DDE_1"/>
    <property type="match status" value="1"/>
</dbReference>
<dbReference type="EMBL" id="CADEBD010000286">
    <property type="protein sequence ID" value="CAB3229639.1"/>
    <property type="molecule type" value="Genomic_DNA"/>
</dbReference>
<comment type="caution">
    <text evidence="2">The sequence shown here is derived from an EMBL/GenBank/DDBJ whole genome shotgun (WGS) entry which is preliminary data.</text>
</comment>
<dbReference type="GO" id="GO:0005634">
    <property type="term" value="C:nucleus"/>
    <property type="evidence" value="ECO:0007669"/>
    <property type="project" value="TreeGrafter"/>
</dbReference>
<dbReference type="InterPro" id="IPR004875">
    <property type="entry name" value="DDE_SF_endonuclease_dom"/>
</dbReference>
<dbReference type="PANTHER" id="PTHR19303">
    <property type="entry name" value="TRANSPOSON"/>
    <property type="match status" value="1"/>
</dbReference>
<protein>
    <recommendedName>
        <fullName evidence="1">DDE-1 domain-containing protein</fullName>
    </recommendedName>
</protein>
<accession>A0A8S0Z9A5</accession>
<organism evidence="2 3">
    <name type="scientific">Arctia plantaginis</name>
    <name type="common">Wood tiger moth</name>
    <name type="synonym">Phalaena plantaginis</name>
    <dbReference type="NCBI Taxonomy" id="874455"/>
    <lineage>
        <taxon>Eukaryota</taxon>
        <taxon>Metazoa</taxon>
        <taxon>Ecdysozoa</taxon>
        <taxon>Arthropoda</taxon>
        <taxon>Hexapoda</taxon>
        <taxon>Insecta</taxon>
        <taxon>Pterygota</taxon>
        <taxon>Neoptera</taxon>
        <taxon>Endopterygota</taxon>
        <taxon>Lepidoptera</taxon>
        <taxon>Glossata</taxon>
        <taxon>Ditrysia</taxon>
        <taxon>Noctuoidea</taxon>
        <taxon>Erebidae</taxon>
        <taxon>Arctiinae</taxon>
        <taxon>Arctia</taxon>
    </lineage>
</organism>
<reference evidence="2 3" key="1">
    <citation type="submission" date="2020-04" db="EMBL/GenBank/DDBJ databases">
        <authorList>
            <person name="Wallbank WR R."/>
            <person name="Pardo Diaz C."/>
            <person name="Kozak K."/>
            <person name="Martin S."/>
            <person name="Jiggins C."/>
            <person name="Moest M."/>
            <person name="Warren A I."/>
            <person name="Byers J.R.P. K."/>
            <person name="Montejo-Kovacevich G."/>
            <person name="Yen C E."/>
        </authorList>
    </citation>
    <scope>NUCLEOTIDE SEQUENCE [LARGE SCALE GENOMIC DNA]</scope>
</reference>
<gene>
    <name evidence="2" type="ORF">APLA_LOCUS4220</name>
</gene>
<dbReference type="OrthoDB" id="7477998at2759"/>
<dbReference type="GO" id="GO:0003677">
    <property type="term" value="F:DNA binding"/>
    <property type="evidence" value="ECO:0007669"/>
    <property type="project" value="TreeGrafter"/>
</dbReference>
<dbReference type="PANTHER" id="PTHR19303:SF74">
    <property type="entry name" value="POGO TRANSPOSABLE ELEMENT WITH KRAB DOMAIN"/>
    <property type="match status" value="1"/>
</dbReference>
<proteinExistence type="predicted"/>
<dbReference type="AlphaFoldDB" id="A0A8S0Z9A5"/>
<name>A0A8S0Z9A5_ARCPL</name>
<evidence type="ECO:0000259" key="1">
    <source>
        <dbReference type="Pfam" id="PF03184"/>
    </source>
</evidence>
<dbReference type="InterPro" id="IPR036397">
    <property type="entry name" value="RNaseH_sf"/>
</dbReference>
<sequence>MPRVYKPRPGGKQYKKYDETVMKQALDELTLNRHATIRSIAEKYSISRSVLQRHSNRQMRSPGGQMALTKETEDYIVLNLNTCAEWGYPLDITDLRLLVKSYLDMLGITHKRFKNNLPGRDFVFNFLERHKSTISERLCQNIKRARAATSPTIINKYFSELEKSLENVPLGNIINYDETNLSDDPGRHKIITRRGCKYPERVLNHSKASISLMMAGTAEGELLPPYVVYKSTNLYDTWVKNGPVNARYNRTSSGWFDAEVFKDWVKEVVIPFFKNKQGKKVLISDNLSSHLSIELIDICKNFDIHFVFLPANSTHLTQPLDVAFFRPMKVAWRQILQKWKKTDGRLLSCVPKGCFPRMLKLLMDQININSENNIRAGFRKTGITPFNPNEVLARLPEEMQNDEEVKEAIDKSVLNLLKEIRYGSINIKEPKNKKKIDVIAGRSVSHEDVESYADTDTKPEIKKKRIQKINNTKSAKGKGVGKKTKIICDEKENKPPSPIAHCSRAFESIITETNNLPASDNDQEQRNDWRLIEVEKIPVVLTEDLQLYEEIVIPWCGPTDLKGTNVTEETNLIEIENEHASTSTTNKPNIIINSNTKLPLQQLTKLFPKNPKSKL</sequence>
<evidence type="ECO:0000313" key="2">
    <source>
        <dbReference type="EMBL" id="CAB3229639.1"/>
    </source>
</evidence>
<dbReference type="Proteomes" id="UP000494256">
    <property type="component" value="Unassembled WGS sequence"/>
</dbReference>
<dbReference type="InterPro" id="IPR050863">
    <property type="entry name" value="CenT-Element_Derived"/>
</dbReference>